<evidence type="ECO:0000259" key="7">
    <source>
        <dbReference type="Pfam" id="PF05199"/>
    </source>
</evidence>
<keyword evidence="4" id="KW-0274">FAD</keyword>
<dbReference type="EMBL" id="JAZHOF010000002">
    <property type="protein sequence ID" value="MEJ8571190.1"/>
    <property type="molecule type" value="Genomic_DNA"/>
</dbReference>
<dbReference type="RefSeq" id="WP_340328871.1">
    <property type="nucleotide sequence ID" value="NZ_JAZHOF010000002.1"/>
</dbReference>
<keyword evidence="9" id="KW-1185">Reference proteome</keyword>
<dbReference type="SUPFAM" id="SSF51905">
    <property type="entry name" value="FAD/NAD(P)-binding domain"/>
    <property type="match status" value="1"/>
</dbReference>
<comment type="caution">
    <text evidence="8">The sequence shown here is derived from an EMBL/GenBank/DDBJ whole genome shotgun (WGS) entry which is preliminary data.</text>
</comment>
<dbReference type="Gene3D" id="3.50.50.60">
    <property type="entry name" value="FAD/NAD(P)-binding domain"/>
    <property type="match status" value="2"/>
</dbReference>
<feature type="domain" description="FAD-binding" evidence="6">
    <location>
        <begin position="17"/>
        <end position="52"/>
    </location>
</feature>
<dbReference type="Pfam" id="PF05199">
    <property type="entry name" value="GMC_oxred_C"/>
    <property type="match status" value="1"/>
</dbReference>
<gene>
    <name evidence="8" type="ORF">V3328_06880</name>
</gene>
<dbReference type="Proteomes" id="UP001378188">
    <property type="component" value="Unassembled WGS sequence"/>
</dbReference>
<evidence type="ECO:0000256" key="4">
    <source>
        <dbReference type="ARBA" id="ARBA00022827"/>
    </source>
</evidence>
<dbReference type="GO" id="GO:0016614">
    <property type="term" value="F:oxidoreductase activity, acting on CH-OH group of donors"/>
    <property type="evidence" value="ECO:0007669"/>
    <property type="project" value="InterPro"/>
</dbReference>
<dbReference type="PANTHER" id="PTHR42784">
    <property type="entry name" value="PYRANOSE 2-OXIDASE"/>
    <property type="match status" value="1"/>
</dbReference>
<dbReference type="InterPro" id="IPR007867">
    <property type="entry name" value="GMC_OxRtase_C"/>
</dbReference>
<evidence type="ECO:0000313" key="9">
    <source>
        <dbReference type="Proteomes" id="UP001378188"/>
    </source>
</evidence>
<sequence>MIVDLREYESEEPVSGAVCVVGTGPAGITLALELARQGVDVVLMESGGRTYEAETQALYDGEVVGDPNTDVSSSRLRQFGGTSGHWTGLCAPLDPIDFEKRPGVPDSGWPITRADLDPYYARAQPYLQLGPFDYDFTAWQAKLDRAPLPLDPAMVRDAVYQQSPPTRFEETYWETIEATDRIACFLHANLVDIELADDAVAHFEFSTLDGRRIRVSATHYVLACGGIENARILLNCNRQRVAGIGNEHDLVGRYYMDHLNCETSTILFAEDDIDLGLYDQVIETGVASLSVGLKLPAEVMREEGLLNNTAFLVPEYDDATFNDDFRDRGWVSFSTMVKSFSRGRVPDRFAENYCNAVEDIDVIGVGVYRHVMRHFVPAGRTVAARLRQDAEPSPRADSRVYLTDDTDPLGWRRIALDWQIAPSDLDSLRRTHEHIGAAVGAAGLGRLKLGIPDPPDLDVVFTGYHHIGTTRMHDSPRSGVVDANCKVHSVKNLYMAGSSVFTTAGTANPTLTIVALAARLADHLGSSGASQTKS</sequence>
<accession>A0AAW9RSC9</accession>
<evidence type="ECO:0000256" key="1">
    <source>
        <dbReference type="ARBA" id="ARBA00001974"/>
    </source>
</evidence>
<feature type="domain" description="Glucose-methanol-choline oxidoreductase C-terminal" evidence="7">
    <location>
        <begin position="394"/>
        <end position="517"/>
    </location>
</feature>
<dbReference type="AlphaFoldDB" id="A0AAW9RSC9"/>
<dbReference type="GO" id="GO:0071949">
    <property type="term" value="F:FAD binding"/>
    <property type="evidence" value="ECO:0007669"/>
    <property type="project" value="InterPro"/>
</dbReference>
<dbReference type="Pfam" id="PF01494">
    <property type="entry name" value="FAD_binding_3"/>
    <property type="match status" value="1"/>
</dbReference>
<comment type="cofactor">
    <cofactor evidence="1">
        <name>FAD</name>
        <dbReference type="ChEBI" id="CHEBI:57692"/>
    </cofactor>
</comment>
<dbReference type="InterPro" id="IPR002938">
    <property type="entry name" value="FAD-bd"/>
</dbReference>
<evidence type="ECO:0000259" key="6">
    <source>
        <dbReference type="Pfam" id="PF01494"/>
    </source>
</evidence>
<name>A0AAW9RSC9_9HYPH</name>
<organism evidence="8 9">
    <name type="scientific">Microbaculum marinum</name>
    <dbReference type="NCBI Taxonomy" id="1764581"/>
    <lineage>
        <taxon>Bacteria</taxon>
        <taxon>Pseudomonadati</taxon>
        <taxon>Pseudomonadota</taxon>
        <taxon>Alphaproteobacteria</taxon>
        <taxon>Hyphomicrobiales</taxon>
        <taxon>Tepidamorphaceae</taxon>
        <taxon>Microbaculum</taxon>
    </lineage>
</organism>
<dbReference type="InterPro" id="IPR036188">
    <property type="entry name" value="FAD/NAD-bd_sf"/>
</dbReference>
<dbReference type="InterPro" id="IPR051473">
    <property type="entry name" value="P2Ox-like"/>
</dbReference>
<comment type="similarity">
    <text evidence="2">Belongs to the GMC oxidoreductase family.</text>
</comment>
<keyword evidence="3" id="KW-0285">Flavoprotein</keyword>
<protein>
    <submittedName>
        <fullName evidence="8">GMC family oxidoreductase</fullName>
    </submittedName>
</protein>
<dbReference type="PANTHER" id="PTHR42784:SF1">
    <property type="entry name" value="PYRANOSE 2-OXIDASE"/>
    <property type="match status" value="1"/>
</dbReference>
<reference evidence="8 9" key="1">
    <citation type="submission" date="2024-02" db="EMBL/GenBank/DDBJ databases">
        <title>Genome analysis and characterization of Microbaculum marinisediminis sp. nov., isolated from marine sediment.</title>
        <authorList>
            <person name="Du Z.-J."/>
            <person name="Ye Y.-Q."/>
            <person name="Zhang Z.-R."/>
            <person name="Yuan S.-M."/>
            <person name="Zhang X.-Y."/>
        </authorList>
    </citation>
    <scope>NUCLEOTIDE SEQUENCE [LARGE SCALE GENOMIC DNA]</scope>
    <source>
        <strain evidence="8 9">SDUM1044001</strain>
    </source>
</reference>
<evidence type="ECO:0000256" key="3">
    <source>
        <dbReference type="ARBA" id="ARBA00022630"/>
    </source>
</evidence>
<keyword evidence="5" id="KW-0560">Oxidoreductase</keyword>
<evidence type="ECO:0000256" key="5">
    <source>
        <dbReference type="ARBA" id="ARBA00023002"/>
    </source>
</evidence>
<evidence type="ECO:0000313" key="8">
    <source>
        <dbReference type="EMBL" id="MEJ8571190.1"/>
    </source>
</evidence>
<evidence type="ECO:0000256" key="2">
    <source>
        <dbReference type="ARBA" id="ARBA00010790"/>
    </source>
</evidence>
<proteinExistence type="inferred from homology"/>